<proteinExistence type="predicted"/>
<name>A0A316EB43_9FLAO</name>
<accession>A0A316EB43</accession>
<organism evidence="1 2">
    <name type="scientific">Maribacter polysiphoniae</name>
    <dbReference type="NCBI Taxonomy" id="429344"/>
    <lineage>
        <taxon>Bacteria</taxon>
        <taxon>Pseudomonadati</taxon>
        <taxon>Bacteroidota</taxon>
        <taxon>Flavobacteriia</taxon>
        <taxon>Flavobacteriales</taxon>
        <taxon>Flavobacteriaceae</taxon>
        <taxon>Maribacter</taxon>
    </lineage>
</organism>
<protein>
    <submittedName>
        <fullName evidence="1">Uncharacterized protein</fullName>
    </submittedName>
</protein>
<sequence length="102" mass="11998">MQQSRIFIGLKTLVWRLSLCVPSKGRLASFETAKGHKKKGAYKNLRPFFYLQPITSNNLQHRRNGLYRFVLIPFFETVDRFLYGKPAEIENSDRKDHITDHT</sequence>
<evidence type="ECO:0000313" key="1">
    <source>
        <dbReference type="EMBL" id="PWK20140.1"/>
    </source>
</evidence>
<reference evidence="1 2" key="1">
    <citation type="submission" date="2018-05" db="EMBL/GenBank/DDBJ databases">
        <title>Genomic Encyclopedia of Archaeal and Bacterial Type Strains, Phase II (KMG-II): from individual species to whole genera.</title>
        <authorList>
            <person name="Goeker M."/>
        </authorList>
    </citation>
    <scope>NUCLEOTIDE SEQUENCE [LARGE SCALE GENOMIC DNA]</scope>
    <source>
        <strain evidence="1 2">DSM 23514</strain>
    </source>
</reference>
<dbReference type="AlphaFoldDB" id="A0A316EB43"/>
<gene>
    <name evidence="1" type="ORF">LX92_04083</name>
</gene>
<evidence type="ECO:0000313" key="2">
    <source>
        <dbReference type="Proteomes" id="UP000245667"/>
    </source>
</evidence>
<comment type="caution">
    <text evidence="1">The sequence shown here is derived from an EMBL/GenBank/DDBJ whole genome shotgun (WGS) entry which is preliminary data.</text>
</comment>
<dbReference type="Proteomes" id="UP000245667">
    <property type="component" value="Unassembled WGS sequence"/>
</dbReference>
<dbReference type="EMBL" id="QGGQ01000014">
    <property type="protein sequence ID" value="PWK20140.1"/>
    <property type="molecule type" value="Genomic_DNA"/>
</dbReference>